<sequence>MAIQQAYWSKFLAHIRALGRPEKAITDLVLPRAAVQRLLREQADL</sequence>
<dbReference type="AlphaFoldDB" id="A0A1H6EVD1"/>
<dbReference type="Proteomes" id="UP000236732">
    <property type="component" value="Unassembled WGS sequence"/>
</dbReference>
<dbReference type="RefSeq" id="WP_160150654.1">
    <property type="nucleotide sequence ID" value="NZ_FNVT01000022.1"/>
</dbReference>
<organism evidence="1 2">
    <name type="scientific">Nonomuraea solani</name>
    <dbReference type="NCBI Taxonomy" id="1144553"/>
    <lineage>
        <taxon>Bacteria</taxon>
        <taxon>Bacillati</taxon>
        <taxon>Actinomycetota</taxon>
        <taxon>Actinomycetes</taxon>
        <taxon>Streptosporangiales</taxon>
        <taxon>Streptosporangiaceae</taxon>
        <taxon>Nonomuraea</taxon>
    </lineage>
</organism>
<proteinExistence type="predicted"/>
<gene>
    <name evidence="1" type="ORF">SAMN05444920_12227</name>
</gene>
<reference evidence="1 2" key="1">
    <citation type="submission" date="2016-10" db="EMBL/GenBank/DDBJ databases">
        <authorList>
            <person name="de Groot N.N."/>
        </authorList>
    </citation>
    <scope>NUCLEOTIDE SEQUENCE [LARGE SCALE GENOMIC DNA]</scope>
    <source>
        <strain evidence="1 2">CGMCC 4.7037</strain>
    </source>
</reference>
<protein>
    <submittedName>
        <fullName evidence="1">Uncharacterized protein</fullName>
    </submittedName>
</protein>
<keyword evidence="2" id="KW-1185">Reference proteome</keyword>
<accession>A0A1H6EVD1</accession>
<dbReference type="EMBL" id="FNVT01000022">
    <property type="protein sequence ID" value="SEH01778.1"/>
    <property type="molecule type" value="Genomic_DNA"/>
</dbReference>
<evidence type="ECO:0000313" key="1">
    <source>
        <dbReference type="EMBL" id="SEH01778.1"/>
    </source>
</evidence>
<evidence type="ECO:0000313" key="2">
    <source>
        <dbReference type="Proteomes" id="UP000236732"/>
    </source>
</evidence>
<name>A0A1H6EVD1_9ACTN</name>